<protein>
    <submittedName>
        <fullName evidence="1">Uncharacterized protein</fullName>
    </submittedName>
</protein>
<sequence>MLEVVCIGQDSSLFQICDGELYGIVEIDEQRRTSPWRDLALLSHPAVAAYLGDWLSRHGILAGSPHPPRLRWPSAEDRSSASRWI</sequence>
<dbReference type="RefSeq" id="WP_170053620.1">
    <property type="nucleotide sequence ID" value="NZ_JABBKX010000002.1"/>
</dbReference>
<reference evidence="1 2" key="1">
    <citation type="submission" date="2020-03" db="EMBL/GenBank/DDBJ databases">
        <authorList>
            <person name="Sun Q."/>
        </authorList>
    </citation>
    <scope>NUCLEOTIDE SEQUENCE [LARGE SCALE GENOMIC DNA]</scope>
    <source>
        <strain evidence="1 2">JC162</strain>
    </source>
</reference>
<accession>A0A848ED97</accession>
<comment type="caution">
    <text evidence="1">The sequence shown here is derived from an EMBL/GenBank/DDBJ whole genome shotgun (WGS) entry which is preliminary data.</text>
</comment>
<dbReference type="EMBL" id="JABBKX010000002">
    <property type="protein sequence ID" value="NMJ41420.1"/>
    <property type="molecule type" value="Genomic_DNA"/>
</dbReference>
<keyword evidence="2" id="KW-1185">Reference proteome</keyword>
<dbReference type="AlphaFoldDB" id="A0A848ED97"/>
<evidence type="ECO:0000313" key="1">
    <source>
        <dbReference type="EMBL" id="NMJ41420.1"/>
    </source>
</evidence>
<gene>
    <name evidence="1" type="ORF">GWK16_09230</name>
</gene>
<organism evidence="1 2">
    <name type="scientific">Neoroseomonas marina</name>
    <dbReference type="NCBI Taxonomy" id="1232220"/>
    <lineage>
        <taxon>Bacteria</taxon>
        <taxon>Pseudomonadati</taxon>
        <taxon>Pseudomonadota</taxon>
        <taxon>Alphaproteobacteria</taxon>
        <taxon>Acetobacterales</taxon>
        <taxon>Acetobacteraceae</taxon>
        <taxon>Neoroseomonas</taxon>
    </lineage>
</organism>
<evidence type="ECO:0000313" key="2">
    <source>
        <dbReference type="Proteomes" id="UP000548582"/>
    </source>
</evidence>
<dbReference type="Proteomes" id="UP000548582">
    <property type="component" value="Unassembled WGS sequence"/>
</dbReference>
<proteinExistence type="predicted"/>
<name>A0A848ED97_9PROT</name>